<sequence length="90" mass="9440">MNEPSNADSVHVEAPGQLVGLIVMTVVGTLGAIVCWVVAIMIGSARYLTDSDLAITVGLGWWSNFGVTVAAVSFVGSLVLAGTHRLLMRR</sequence>
<keyword evidence="1" id="KW-0812">Transmembrane</keyword>
<keyword evidence="1" id="KW-1133">Transmembrane helix</keyword>
<evidence type="ECO:0000313" key="2">
    <source>
        <dbReference type="EMBL" id="MFM2720471.1"/>
    </source>
</evidence>
<organism evidence="2 3">
    <name type="scientific">Microbacterium mcarthurae</name>
    <dbReference type="NCBI Taxonomy" id="3035918"/>
    <lineage>
        <taxon>Bacteria</taxon>
        <taxon>Bacillati</taxon>
        <taxon>Actinomycetota</taxon>
        <taxon>Actinomycetes</taxon>
        <taxon>Micrococcales</taxon>
        <taxon>Microbacteriaceae</taxon>
        <taxon>Microbacterium</taxon>
    </lineage>
</organism>
<keyword evidence="1" id="KW-0472">Membrane</keyword>
<proteinExistence type="predicted"/>
<evidence type="ECO:0000313" key="3">
    <source>
        <dbReference type="Proteomes" id="UP001630303"/>
    </source>
</evidence>
<reference evidence="2 3" key="1">
    <citation type="submission" date="2023-03" db="EMBL/GenBank/DDBJ databases">
        <title>MT1 and MT2 Draft Genomes of Novel Species.</title>
        <authorList>
            <person name="Venkateswaran K."/>
        </authorList>
    </citation>
    <scope>NUCLEOTIDE SEQUENCE [LARGE SCALE GENOMIC DNA]</scope>
    <source>
        <strain evidence="2 3">IF8SW-P5</strain>
    </source>
</reference>
<gene>
    <name evidence="2" type="ORF">P5G46_08140</name>
</gene>
<accession>A0ABW9GFE0</accession>
<dbReference type="Proteomes" id="UP001630303">
    <property type="component" value="Unassembled WGS sequence"/>
</dbReference>
<dbReference type="EMBL" id="JAROCE010000002">
    <property type="protein sequence ID" value="MFM2720471.1"/>
    <property type="molecule type" value="Genomic_DNA"/>
</dbReference>
<name>A0ABW9GFE0_9MICO</name>
<feature type="transmembrane region" description="Helical" evidence="1">
    <location>
        <begin position="62"/>
        <end position="81"/>
    </location>
</feature>
<keyword evidence="3" id="KW-1185">Reference proteome</keyword>
<dbReference type="RefSeq" id="WP_408905435.1">
    <property type="nucleotide sequence ID" value="NZ_JAROCE010000002.1"/>
</dbReference>
<feature type="transmembrane region" description="Helical" evidence="1">
    <location>
        <begin position="21"/>
        <end position="42"/>
    </location>
</feature>
<protein>
    <submittedName>
        <fullName evidence="2">Uncharacterized protein</fullName>
    </submittedName>
</protein>
<comment type="caution">
    <text evidence="2">The sequence shown here is derived from an EMBL/GenBank/DDBJ whole genome shotgun (WGS) entry which is preliminary data.</text>
</comment>
<evidence type="ECO:0000256" key="1">
    <source>
        <dbReference type="SAM" id="Phobius"/>
    </source>
</evidence>